<gene>
    <name evidence="2" type="ORF">CCHR01_06403</name>
</gene>
<name>A0AAD9ASL9_9PEZI</name>
<dbReference type="AlphaFoldDB" id="A0AAD9ASL9"/>
<protein>
    <submittedName>
        <fullName evidence="2">Uncharacterized protein</fullName>
    </submittedName>
</protein>
<evidence type="ECO:0000313" key="2">
    <source>
        <dbReference type="EMBL" id="KAK1850999.1"/>
    </source>
</evidence>
<keyword evidence="3" id="KW-1185">Reference proteome</keyword>
<proteinExistence type="predicted"/>
<sequence length="138" mass="15196">MPGLRKMPRHPGWFAPSVLDQVIPTVGLSLLSLAPCPLSLLAESENVQQRLGRMPVISAALSSIRAEEAVTSRFGRYDLHSSSTLRHPTANKPGLSFVFCIALSLVSCLMELASTEPYEKTTRRHRTMEKGKHQRDGA</sequence>
<organism evidence="2 3">
    <name type="scientific">Colletotrichum chrysophilum</name>
    <dbReference type="NCBI Taxonomy" id="1836956"/>
    <lineage>
        <taxon>Eukaryota</taxon>
        <taxon>Fungi</taxon>
        <taxon>Dikarya</taxon>
        <taxon>Ascomycota</taxon>
        <taxon>Pezizomycotina</taxon>
        <taxon>Sordariomycetes</taxon>
        <taxon>Hypocreomycetidae</taxon>
        <taxon>Glomerellales</taxon>
        <taxon>Glomerellaceae</taxon>
        <taxon>Colletotrichum</taxon>
        <taxon>Colletotrichum gloeosporioides species complex</taxon>
    </lineage>
</organism>
<reference evidence="2" key="1">
    <citation type="submission" date="2023-01" db="EMBL/GenBank/DDBJ databases">
        <title>Colletotrichum chrysophilum M932 genome sequence.</title>
        <authorList>
            <person name="Baroncelli R."/>
        </authorList>
    </citation>
    <scope>NUCLEOTIDE SEQUENCE</scope>
    <source>
        <strain evidence="2">M932</strain>
    </source>
</reference>
<comment type="caution">
    <text evidence="2">The sequence shown here is derived from an EMBL/GenBank/DDBJ whole genome shotgun (WGS) entry which is preliminary data.</text>
</comment>
<feature type="compositionally biased region" description="Basic and acidic residues" evidence="1">
    <location>
        <begin position="128"/>
        <end position="138"/>
    </location>
</feature>
<accession>A0AAD9ASL9</accession>
<dbReference type="Proteomes" id="UP001243330">
    <property type="component" value="Unassembled WGS sequence"/>
</dbReference>
<feature type="region of interest" description="Disordered" evidence="1">
    <location>
        <begin position="118"/>
        <end position="138"/>
    </location>
</feature>
<evidence type="ECO:0000313" key="3">
    <source>
        <dbReference type="Proteomes" id="UP001243330"/>
    </source>
</evidence>
<dbReference type="EMBL" id="JAQOWY010000106">
    <property type="protein sequence ID" value="KAK1850999.1"/>
    <property type="molecule type" value="Genomic_DNA"/>
</dbReference>
<evidence type="ECO:0000256" key="1">
    <source>
        <dbReference type="SAM" id="MobiDB-lite"/>
    </source>
</evidence>